<organism evidence="1 2">
    <name type="scientific">Acetitomaculum ruminis DSM 5522</name>
    <dbReference type="NCBI Taxonomy" id="1120918"/>
    <lineage>
        <taxon>Bacteria</taxon>
        <taxon>Bacillati</taxon>
        <taxon>Bacillota</taxon>
        <taxon>Clostridia</taxon>
        <taxon>Lachnospirales</taxon>
        <taxon>Lachnospiraceae</taxon>
        <taxon>Acetitomaculum</taxon>
    </lineage>
</organism>
<reference evidence="1 2" key="1">
    <citation type="submission" date="2016-10" db="EMBL/GenBank/DDBJ databases">
        <authorList>
            <person name="de Groot N.N."/>
        </authorList>
    </citation>
    <scope>NUCLEOTIDE SEQUENCE [LARGE SCALE GENOMIC DNA]</scope>
    <source>
        <strain evidence="1 2">DSM 5522</strain>
    </source>
</reference>
<keyword evidence="2" id="KW-1185">Reference proteome</keyword>
<dbReference type="Proteomes" id="UP000198838">
    <property type="component" value="Unassembled WGS sequence"/>
</dbReference>
<protein>
    <submittedName>
        <fullName evidence="1">Uncharacterized protein</fullName>
    </submittedName>
</protein>
<proteinExistence type="predicted"/>
<evidence type="ECO:0000313" key="1">
    <source>
        <dbReference type="EMBL" id="SFA94600.1"/>
    </source>
</evidence>
<dbReference type="OrthoDB" id="9794005at2"/>
<accession>A0A1I0X2F4</accession>
<dbReference type="Pfam" id="PF19642">
    <property type="entry name" value="DUF6145"/>
    <property type="match status" value="1"/>
</dbReference>
<name>A0A1I0X2F4_9FIRM</name>
<gene>
    <name evidence="1" type="ORF">SAMN05216249_105124</name>
</gene>
<evidence type="ECO:0000313" key="2">
    <source>
        <dbReference type="Proteomes" id="UP000198838"/>
    </source>
</evidence>
<dbReference type="RefSeq" id="WP_092871241.1">
    <property type="nucleotide sequence ID" value="NZ_FOJY01000005.1"/>
</dbReference>
<dbReference type="InterPro" id="IPR046143">
    <property type="entry name" value="DUF6145"/>
</dbReference>
<dbReference type="STRING" id="1120918.SAMN05216249_105124"/>
<sequence length="109" mass="12642">MEEVVLCAASVYEKKYYLNPLFERLPEAVKTELHIMCVLFTEEVGGIISLIFDNEGSLRLEVSAKENDLLFDEIGSDLKIKKIKEEKKELFNSIELYYKVVILKEHVDL</sequence>
<dbReference type="EMBL" id="FOJY01000005">
    <property type="protein sequence ID" value="SFA94600.1"/>
    <property type="molecule type" value="Genomic_DNA"/>
</dbReference>
<dbReference type="AlphaFoldDB" id="A0A1I0X2F4"/>